<dbReference type="Proteomes" id="UP000265140">
    <property type="component" value="Chromosome 9"/>
</dbReference>
<dbReference type="Bgee" id="ENSELUG00000009328">
    <property type="expression patterns" value="Expressed in testis and 1 other cell type or tissue"/>
</dbReference>
<feature type="transmembrane region" description="Helical" evidence="1">
    <location>
        <begin position="31"/>
        <end position="51"/>
    </location>
</feature>
<keyword evidence="1" id="KW-0472">Membrane</keyword>
<keyword evidence="1" id="KW-1133">Transmembrane helix</keyword>
<reference evidence="2" key="3">
    <citation type="submission" date="2025-08" db="UniProtKB">
        <authorList>
            <consortium name="Ensembl"/>
        </authorList>
    </citation>
    <scope>IDENTIFICATION</scope>
</reference>
<dbReference type="InParanoid" id="A0A3P8XW45"/>
<keyword evidence="3" id="KW-1185">Reference proteome</keyword>
<evidence type="ECO:0000313" key="3">
    <source>
        <dbReference type="Proteomes" id="UP000265140"/>
    </source>
</evidence>
<dbReference type="AlphaFoldDB" id="A0A3P8XW45"/>
<reference evidence="2" key="2">
    <citation type="submission" date="2020-02" db="EMBL/GenBank/DDBJ databases">
        <title>Esox lucius (northern pike) genome, fEsoLuc1, primary haplotype.</title>
        <authorList>
            <person name="Myers G."/>
            <person name="Karagic N."/>
            <person name="Meyer A."/>
            <person name="Pippel M."/>
            <person name="Reichard M."/>
            <person name="Winkler S."/>
            <person name="Tracey A."/>
            <person name="Sims Y."/>
            <person name="Howe K."/>
            <person name="Rhie A."/>
            <person name="Formenti G."/>
            <person name="Durbin R."/>
            <person name="Fedrigo O."/>
            <person name="Jarvis E.D."/>
        </authorList>
    </citation>
    <scope>NUCLEOTIDE SEQUENCE [LARGE SCALE GENOMIC DNA]</scope>
</reference>
<reference evidence="3" key="1">
    <citation type="journal article" date="2014" name="PLoS ONE">
        <title>The genome and linkage map of the northern pike (Esox lucius): conserved synteny revealed between the salmonid sister group and the Neoteleostei.</title>
        <authorList>
            <person name="Rondeau E.B."/>
            <person name="Minkley D.R."/>
            <person name="Leong J.S."/>
            <person name="Messmer A.M."/>
            <person name="Jantzen J.R."/>
            <person name="von Schalburg K.R."/>
            <person name="Lemon C."/>
            <person name="Bird N.H."/>
            <person name="Koop B.F."/>
        </authorList>
    </citation>
    <scope>NUCLEOTIDE SEQUENCE</scope>
</reference>
<proteinExistence type="predicted"/>
<name>A0A3P8XW45_ESOLU</name>
<protein>
    <submittedName>
        <fullName evidence="2">Uncharacterized protein</fullName>
    </submittedName>
</protein>
<keyword evidence="1" id="KW-0812">Transmembrane</keyword>
<evidence type="ECO:0000313" key="2">
    <source>
        <dbReference type="Ensembl" id="ENSELUP00000008707.2"/>
    </source>
</evidence>
<dbReference type="Ensembl" id="ENSELUT00000005113.3">
    <property type="protein sequence ID" value="ENSELUP00000008707.2"/>
    <property type="gene ID" value="ENSELUG00000009328.3"/>
</dbReference>
<reference evidence="2" key="4">
    <citation type="submission" date="2025-09" db="UniProtKB">
        <authorList>
            <consortium name="Ensembl"/>
        </authorList>
    </citation>
    <scope>IDENTIFICATION</scope>
</reference>
<sequence>FCILAVQWVNEKTICLHTTLRTSVVGKICSLFVNQIISFLLVGYTLCKFFFHVPVSVNSTRWF</sequence>
<organism evidence="2 3">
    <name type="scientific">Esox lucius</name>
    <name type="common">Northern pike</name>
    <dbReference type="NCBI Taxonomy" id="8010"/>
    <lineage>
        <taxon>Eukaryota</taxon>
        <taxon>Metazoa</taxon>
        <taxon>Chordata</taxon>
        <taxon>Craniata</taxon>
        <taxon>Vertebrata</taxon>
        <taxon>Euteleostomi</taxon>
        <taxon>Actinopterygii</taxon>
        <taxon>Neopterygii</taxon>
        <taxon>Teleostei</taxon>
        <taxon>Protacanthopterygii</taxon>
        <taxon>Esociformes</taxon>
        <taxon>Esocidae</taxon>
        <taxon>Esox</taxon>
    </lineage>
</organism>
<evidence type="ECO:0000256" key="1">
    <source>
        <dbReference type="SAM" id="Phobius"/>
    </source>
</evidence>
<accession>A0A3P8XW45</accession>